<reference evidence="3" key="1">
    <citation type="journal article" date="2014" name="Int. J. Syst. Evol. Microbiol.">
        <title>Complete genome sequence of Corynebacterium casei LMG S-19264T (=DSM 44701T), isolated from a smear-ripened cheese.</title>
        <authorList>
            <consortium name="US DOE Joint Genome Institute (JGI-PGF)"/>
            <person name="Walter F."/>
            <person name="Albersmeier A."/>
            <person name="Kalinowski J."/>
            <person name="Ruckert C."/>
        </authorList>
    </citation>
    <scope>NUCLEOTIDE SEQUENCE</scope>
    <source>
        <strain evidence="3">CGMCC 1.3617</strain>
    </source>
</reference>
<dbReference type="Pfam" id="PF13561">
    <property type="entry name" value="adh_short_C2"/>
    <property type="match status" value="1"/>
</dbReference>
<dbReference type="InterPro" id="IPR036291">
    <property type="entry name" value="NAD(P)-bd_dom_sf"/>
</dbReference>
<accession>A0A917NSQ0</accession>
<organism evidence="3 4">
    <name type="scientific">Neoroseomonas lacus</name>
    <dbReference type="NCBI Taxonomy" id="287609"/>
    <lineage>
        <taxon>Bacteria</taxon>
        <taxon>Pseudomonadati</taxon>
        <taxon>Pseudomonadota</taxon>
        <taxon>Alphaproteobacteria</taxon>
        <taxon>Acetobacterales</taxon>
        <taxon>Acetobacteraceae</taxon>
        <taxon>Neoroseomonas</taxon>
    </lineage>
</organism>
<keyword evidence="4" id="KW-1185">Reference proteome</keyword>
<sequence>MRAAARLAGCARRQGLQDARGGKRPGHPGCRAGRAMLPCRINPRGANAMSLFDLTGKVAIVTGGSRGIGRAICERMAEQGAKVVVSSRKIDACQEVVDAIKAKGGTAMAVACNIGRKNECQALVDAAIAAWGQVDVMVCNAAINPHFGPAITMPDEIFDKIMASNIKSNIWLSHMTAPGMAERGGGSIVIISSIGGFRGSPVLGAYAISKAADMQLVRNLAVEWGPRNVRANAIAPGLIRTDFARALWEDPGIYKKRTKDTPLKRIGEPDEIAGAAIFLASPAGSFMTGQTIVIDGGVLAGPPSRSDDEE</sequence>
<comment type="caution">
    <text evidence="3">The sequence shown here is derived from an EMBL/GenBank/DDBJ whole genome shotgun (WGS) entry which is preliminary data.</text>
</comment>
<dbReference type="InterPro" id="IPR057326">
    <property type="entry name" value="KR_dom"/>
</dbReference>
<dbReference type="InterPro" id="IPR020904">
    <property type="entry name" value="Sc_DH/Rdtase_CS"/>
</dbReference>
<name>A0A917NSQ0_9PROT</name>
<dbReference type="PRINTS" id="PR00081">
    <property type="entry name" value="GDHRDH"/>
</dbReference>
<evidence type="ECO:0000256" key="1">
    <source>
        <dbReference type="ARBA" id="ARBA00006484"/>
    </source>
</evidence>
<dbReference type="CDD" id="cd05233">
    <property type="entry name" value="SDR_c"/>
    <property type="match status" value="1"/>
</dbReference>
<dbReference type="Proteomes" id="UP000661507">
    <property type="component" value="Unassembled WGS sequence"/>
</dbReference>
<dbReference type="FunFam" id="3.40.50.720:FF:000084">
    <property type="entry name" value="Short-chain dehydrogenase reductase"/>
    <property type="match status" value="1"/>
</dbReference>
<dbReference type="PRINTS" id="PR00080">
    <property type="entry name" value="SDRFAMILY"/>
</dbReference>
<reference evidence="3" key="2">
    <citation type="submission" date="2020-09" db="EMBL/GenBank/DDBJ databases">
        <authorList>
            <person name="Sun Q."/>
            <person name="Zhou Y."/>
        </authorList>
    </citation>
    <scope>NUCLEOTIDE SEQUENCE</scope>
    <source>
        <strain evidence="3">CGMCC 1.3617</strain>
    </source>
</reference>
<dbReference type="NCBIfam" id="NF005559">
    <property type="entry name" value="PRK07231.1"/>
    <property type="match status" value="1"/>
</dbReference>
<gene>
    <name evidence="3" type="ORF">GCM10011320_30790</name>
</gene>
<dbReference type="Gene3D" id="3.40.50.720">
    <property type="entry name" value="NAD(P)-binding Rossmann-like Domain"/>
    <property type="match status" value="1"/>
</dbReference>
<dbReference type="PROSITE" id="PS00061">
    <property type="entry name" value="ADH_SHORT"/>
    <property type="match status" value="1"/>
</dbReference>
<dbReference type="SMART" id="SM00822">
    <property type="entry name" value="PKS_KR"/>
    <property type="match status" value="1"/>
</dbReference>
<comment type="similarity">
    <text evidence="1">Belongs to the short-chain dehydrogenases/reductases (SDR) family.</text>
</comment>
<dbReference type="EMBL" id="BMKW01000007">
    <property type="protein sequence ID" value="GGJ21350.1"/>
    <property type="molecule type" value="Genomic_DNA"/>
</dbReference>
<proteinExistence type="inferred from homology"/>
<evidence type="ECO:0000313" key="3">
    <source>
        <dbReference type="EMBL" id="GGJ21350.1"/>
    </source>
</evidence>
<evidence type="ECO:0000259" key="2">
    <source>
        <dbReference type="SMART" id="SM00822"/>
    </source>
</evidence>
<evidence type="ECO:0000313" key="4">
    <source>
        <dbReference type="Proteomes" id="UP000661507"/>
    </source>
</evidence>
<dbReference type="AlphaFoldDB" id="A0A917NSQ0"/>
<dbReference type="PANTHER" id="PTHR43943:SF2">
    <property type="entry name" value="DEHYDROGENASE_REDUCTASE 4"/>
    <property type="match status" value="1"/>
</dbReference>
<dbReference type="InterPro" id="IPR002347">
    <property type="entry name" value="SDR_fam"/>
</dbReference>
<dbReference type="SUPFAM" id="SSF51735">
    <property type="entry name" value="NAD(P)-binding Rossmann-fold domains"/>
    <property type="match status" value="1"/>
</dbReference>
<protein>
    <submittedName>
        <fullName evidence="3">Dehydrogenase</fullName>
    </submittedName>
</protein>
<feature type="domain" description="Ketoreductase" evidence="2">
    <location>
        <begin position="57"/>
        <end position="227"/>
    </location>
</feature>
<dbReference type="PANTHER" id="PTHR43943">
    <property type="entry name" value="DEHYDROGENASE/REDUCTASE (SDR FAMILY) MEMBER 4"/>
    <property type="match status" value="1"/>
</dbReference>